<dbReference type="GO" id="GO:0004252">
    <property type="term" value="F:serine-type endopeptidase activity"/>
    <property type="evidence" value="ECO:0007669"/>
    <property type="project" value="InterPro"/>
</dbReference>
<feature type="domain" description="Peptidase S1" evidence="2">
    <location>
        <begin position="104"/>
        <end position="203"/>
    </location>
</feature>
<proteinExistence type="predicted"/>
<dbReference type="Pfam" id="PF00089">
    <property type="entry name" value="Trypsin"/>
    <property type="match status" value="1"/>
</dbReference>
<dbReference type="AlphaFoldDB" id="A0A7G1NAR2"/>
<dbReference type="EMBL" id="AP023439">
    <property type="protein sequence ID" value="BCL20223.1"/>
    <property type="molecule type" value="Genomic_DNA"/>
</dbReference>
<reference evidence="3 4" key="1">
    <citation type="journal article" date="2014" name="Int. J. Syst. Evol. Microbiol.">
        <title>Complete genome sequence of Corynebacterium casei LMG S-19264T (=DSM 44701T), isolated from a smear-ripened cheese.</title>
        <authorList>
            <consortium name="US DOE Joint Genome Institute (JGI-PGF)"/>
            <person name="Walter F."/>
            <person name="Albersmeier A."/>
            <person name="Kalinowski J."/>
            <person name="Ruckert C."/>
        </authorList>
    </citation>
    <scope>NUCLEOTIDE SEQUENCE [LARGE SCALE GENOMIC DNA]</scope>
    <source>
        <strain evidence="3 4">JCM 4255</strain>
    </source>
</reference>
<sequence length="319" mass="34283">MSGTPDSNRPPLSAAEIRTSPLQVPQHDALDPNGFKPVELPKSTVVPVKTPTAQEQPGPDLAPSMPNGQDGIRLEPNRFEVGEPPQLVFAGQELEPLLVFNPDGRRPYDDRTFPWVLSCRVSSGSKNGSGVLIGPRHVLTASHVIDWQALTVSVSLVQGSTQLASAGGTHIMAYEHIVDVTYSNADDDYAVVMLDRRLGDGFGFLGCRTYDSDWDNETANWFNIAYEPLIHATAANFQTGFFLDEDDFDLGGGRMLITKTGDFLKGMSGSPVFGFWPEGPFVVGVASAGANGGFLGSYNAIAGGNNLTRLVKKARADFP</sequence>
<feature type="region of interest" description="Disordered" evidence="1">
    <location>
        <begin position="1"/>
        <end position="40"/>
    </location>
</feature>
<dbReference type="InterPro" id="IPR009003">
    <property type="entry name" value="Peptidase_S1_PA"/>
</dbReference>
<evidence type="ECO:0000313" key="3">
    <source>
        <dbReference type="EMBL" id="BCL20223.1"/>
    </source>
</evidence>
<evidence type="ECO:0000259" key="2">
    <source>
        <dbReference type="Pfam" id="PF00089"/>
    </source>
</evidence>
<evidence type="ECO:0000313" key="4">
    <source>
        <dbReference type="Proteomes" id="UP000516373"/>
    </source>
</evidence>
<protein>
    <recommendedName>
        <fullName evidence="2">Peptidase S1 domain-containing protein</fullName>
    </recommendedName>
</protein>
<dbReference type="InterPro" id="IPR001254">
    <property type="entry name" value="Trypsin_dom"/>
</dbReference>
<dbReference type="GO" id="GO:0006508">
    <property type="term" value="P:proteolysis"/>
    <property type="evidence" value="ECO:0007669"/>
    <property type="project" value="InterPro"/>
</dbReference>
<dbReference type="Gene3D" id="2.40.10.10">
    <property type="entry name" value="Trypsin-like serine proteases"/>
    <property type="match status" value="2"/>
</dbReference>
<dbReference type="Proteomes" id="UP000516373">
    <property type="component" value="Chromosome"/>
</dbReference>
<evidence type="ECO:0000256" key="1">
    <source>
        <dbReference type="SAM" id="MobiDB-lite"/>
    </source>
</evidence>
<dbReference type="RefSeq" id="WP_190898430.1">
    <property type="nucleotide sequence ID" value="NZ_AP023439.1"/>
</dbReference>
<accession>A0A7G1NAR2</accession>
<dbReference type="SUPFAM" id="SSF50494">
    <property type="entry name" value="Trypsin-like serine proteases"/>
    <property type="match status" value="1"/>
</dbReference>
<dbReference type="InterPro" id="IPR043504">
    <property type="entry name" value="Peptidase_S1_PA_chymotrypsin"/>
</dbReference>
<dbReference type="KEGG" id="stui:GCM10017668_20660"/>
<organism evidence="3 4">
    <name type="scientific">Streptomyces tuirus</name>
    <dbReference type="NCBI Taxonomy" id="68278"/>
    <lineage>
        <taxon>Bacteria</taxon>
        <taxon>Bacillati</taxon>
        <taxon>Actinomycetota</taxon>
        <taxon>Actinomycetes</taxon>
        <taxon>Kitasatosporales</taxon>
        <taxon>Streptomycetaceae</taxon>
        <taxon>Streptomyces</taxon>
    </lineage>
</organism>
<name>A0A7G1NAR2_9ACTN</name>
<gene>
    <name evidence="3" type="ORF">GCM10017668_20660</name>
</gene>